<accession>A0A346NHE2</accession>
<dbReference type="PANTHER" id="PTHR32039:SF7">
    <property type="entry name" value="COMPETENCE PROTEIN COMM"/>
    <property type="match status" value="1"/>
</dbReference>
<dbReference type="GO" id="GO:0008233">
    <property type="term" value="F:peptidase activity"/>
    <property type="evidence" value="ECO:0007669"/>
    <property type="project" value="UniProtKB-KW"/>
</dbReference>
<dbReference type="EMBL" id="CP031769">
    <property type="protein sequence ID" value="AXR04949.1"/>
    <property type="molecule type" value="Genomic_DNA"/>
</dbReference>
<keyword evidence="4" id="KW-1185">Reference proteome</keyword>
<comment type="similarity">
    <text evidence="1">Belongs to the Mg-chelatase subunits D/I family. ComM subfamily.</text>
</comment>
<keyword evidence="3" id="KW-0378">Hydrolase</keyword>
<organism evidence="3 4">
    <name type="scientific">Salinimonas sediminis</name>
    <dbReference type="NCBI Taxonomy" id="2303538"/>
    <lineage>
        <taxon>Bacteria</taxon>
        <taxon>Pseudomonadati</taxon>
        <taxon>Pseudomonadota</taxon>
        <taxon>Gammaproteobacteria</taxon>
        <taxon>Alteromonadales</taxon>
        <taxon>Alteromonadaceae</taxon>
        <taxon>Alteromonas/Salinimonas group</taxon>
        <taxon>Salinimonas</taxon>
    </lineage>
</organism>
<name>A0A346NHE2_9ALTE</name>
<dbReference type="InterPro" id="IPR014721">
    <property type="entry name" value="Ribsml_uS5_D2-typ_fold_subgr"/>
</dbReference>
<dbReference type="Pfam" id="PF13541">
    <property type="entry name" value="ChlI"/>
    <property type="match status" value="1"/>
</dbReference>
<dbReference type="NCBIfam" id="TIGR00368">
    <property type="entry name" value="YifB family Mg chelatase-like AAA ATPase"/>
    <property type="match status" value="1"/>
</dbReference>
<dbReference type="PANTHER" id="PTHR32039">
    <property type="entry name" value="MAGNESIUM-CHELATASE SUBUNIT CHLI"/>
    <property type="match status" value="1"/>
</dbReference>
<dbReference type="Pfam" id="PF01078">
    <property type="entry name" value="Mg_chelatase"/>
    <property type="match status" value="1"/>
</dbReference>
<dbReference type="Gene3D" id="3.30.230.10">
    <property type="match status" value="1"/>
</dbReference>
<dbReference type="InterPro" id="IPR045006">
    <property type="entry name" value="CHLI-like"/>
</dbReference>
<proteinExistence type="inferred from homology"/>
<evidence type="ECO:0000259" key="2">
    <source>
        <dbReference type="SMART" id="SM00382"/>
    </source>
</evidence>
<dbReference type="GO" id="GO:0006508">
    <property type="term" value="P:proteolysis"/>
    <property type="evidence" value="ECO:0007669"/>
    <property type="project" value="UniProtKB-KW"/>
</dbReference>
<gene>
    <name evidence="3" type="ORF">D0Y50_00335</name>
</gene>
<dbReference type="SUPFAM" id="SSF54211">
    <property type="entry name" value="Ribosomal protein S5 domain 2-like"/>
    <property type="match status" value="1"/>
</dbReference>
<dbReference type="AlphaFoldDB" id="A0A346NHE2"/>
<keyword evidence="3" id="KW-0645">Protease</keyword>
<evidence type="ECO:0000256" key="1">
    <source>
        <dbReference type="ARBA" id="ARBA00006354"/>
    </source>
</evidence>
<dbReference type="GO" id="GO:0005524">
    <property type="term" value="F:ATP binding"/>
    <property type="evidence" value="ECO:0007669"/>
    <property type="project" value="InterPro"/>
</dbReference>
<dbReference type="InterPro" id="IPR004482">
    <property type="entry name" value="Mg_chelat-rel"/>
</dbReference>
<sequence>MGYAVVSTRAGEGVNAPQVQVEVHLANGLPAFHLVGMAETCVKEARDRVRSALINSGFEFPAKRITVNLAPATIPKQGGRYDLPIAIGILIACKILPEQQLANTELIGELGLNGTLKAVRGIVPALLAARAANSRVFYPAPNQSEAELIDTLKGFGAPDLLSVYNHFAGILALKAPSATASAGLFAPGPAPRWDDIIGQSQAKRTLLLAAAAGHNLLFVGPPGTGKSLLANRLLHLLPPLSVDEALEVAAIHSVKGEPLGLTHLFKRPFRAPHHTCSAVALTGGGSQPLPGEISLAHHGVLFLDELPEFGRRALDVLREPLETGDICISRAHSQATYPARFQLIAAMNPSPTGDLHDNRSSADQTLRYINRLSGPFLDRIDIQVEVPRLPSYVLTPPESTGPDSAIEASRLVTLARKAQMARQQKLNSQLHPDELAGVCQLSAADMTFLQQACHTLKLSMRVFHRVLKVARTIADIDNSAVVTRQHLAEALGYRALDKIITQLSSS</sequence>
<dbReference type="NCBIfam" id="NF007365">
    <property type="entry name" value="PRK09862.1"/>
    <property type="match status" value="1"/>
</dbReference>
<dbReference type="InterPro" id="IPR027417">
    <property type="entry name" value="P-loop_NTPase"/>
</dbReference>
<feature type="domain" description="AAA+ ATPase" evidence="2">
    <location>
        <begin position="212"/>
        <end position="390"/>
    </location>
</feature>
<reference evidence="3 4" key="1">
    <citation type="submission" date="2018-08" db="EMBL/GenBank/DDBJ databases">
        <title>Salinimonas sediminis sp. nov., a piezophilic bacterium isolated from a deep-sea sediment sample from the New Britain Trench.</title>
        <authorList>
            <person name="Cao J."/>
        </authorList>
    </citation>
    <scope>NUCLEOTIDE SEQUENCE [LARGE SCALE GENOMIC DNA]</scope>
    <source>
        <strain evidence="3 4">N102</strain>
    </source>
</reference>
<dbReference type="SMART" id="SM00382">
    <property type="entry name" value="AAA"/>
    <property type="match status" value="1"/>
</dbReference>
<dbReference type="KEGG" id="salm:D0Y50_00335"/>
<dbReference type="Gene3D" id="3.40.50.300">
    <property type="entry name" value="P-loop containing nucleotide triphosphate hydrolases"/>
    <property type="match status" value="1"/>
</dbReference>
<dbReference type="InterPro" id="IPR025158">
    <property type="entry name" value="Mg_chelat-rel_C"/>
</dbReference>
<protein>
    <submittedName>
        <fullName evidence="3">ATP-dependent protease</fullName>
    </submittedName>
</protein>
<evidence type="ECO:0000313" key="3">
    <source>
        <dbReference type="EMBL" id="AXR04949.1"/>
    </source>
</evidence>
<dbReference type="RefSeq" id="WP_117314919.1">
    <property type="nucleotide sequence ID" value="NZ_CP031769.1"/>
</dbReference>
<dbReference type="InterPro" id="IPR003593">
    <property type="entry name" value="AAA+_ATPase"/>
</dbReference>
<dbReference type="Pfam" id="PF13335">
    <property type="entry name" value="Mg_chelatase_C"/>
    <property type="match status" value="1"/>
</dbReference>
<dbReference type="OrthoDB" id="9813147at2"/>
<dbReference type="SUPFAM" id="SSF52540">
    <property type="entry name" value="P-loop containing nucleoside triphosphate hydrolases"/>
    <property type="match status" value="1"/>
</dbReference>
<dbReference type="InterPro" id="IPR000523">
    <property type="entry name" value="Mg_chelatse_chII-like_cat_dom"/>
</dbReference>
<dbReference type="Proteomes" id="UP000262073">
    <property type="component" value="Chromosome"/>
</dbReference>
<dbReference type="InterPro" id="IPR020568">
    <property type="entry name" value="Ribosomal_Su5_D2-typ_SF"/>
</dbReference>
<evidence type="ECO:0000313" key="4">
    <source>
        <dbReference type="Proteomes" id="UP000262073"/>
    </source>
</evidence>